<dbReference type="PANTHER" id="PTHR11059:SF0">
    <property type="entry name" value="DNA REPAIR PROTEIN RECN"/>
    <property type="match status" value="1"/>
</dbReference>
<dbReference type="Pfam" id="PF02463">
    <property type="entry name" value="SMC_N"/>
    <property type="match status" value="1"/>
</dbReference>
<dbReference type="PIRSF" id="PIRSF003128">
    <property type="entry name" value="RecN"/>
    <property type="match status" value="1"/>
</dbReference>
<evidence type="ECO:0000256" key="7">
    <source>
        <dbReference type="ARBA" id="ARBA00023204"/>
    </source>
</evidence>
<dbReference type="InterPro" id="IPR003395">
    <property type="entry name" value="RecF/RecN/SMC_N"/>
</dbReference>
<reference evidence="11 12" key="1">
    <citation type="submission" date="2021-05" db="EMBL/GenBank/DDBJ databases">
        <title>The draft genome of Geobacter pelophilus DSM 12255.</title>
        <authorList>
            <person name="Xu Z."/>
            <person name="Masuda Y."/>
            <person name="Itoh H."/>
            <person name="Senoo K."/>
        </authorList>
    </citation>
    <scope>NUCLEOTIDE SEQUENCE [LARGE SCALE GENOMIC DNA]</scope>
    <source>
        <strain evidence="11 12">DSM 12255</strain>
    </source>
</reference>
<dbReference type="CDD" id="cd03241">
    <property type="entry name" value="ABC_RecN"/>
    <property type="match status" value="2"/>
</dbReference>
<dbReference type="NCBIfam" id="TIGR00634">
    <property type="entry name" value="recN"/>
    <property type="match status" value="1"/>
</dbReference>
<gene>
    <name evidence="11" type="primary">recN</name>
    <name evidence="11" type="ORF">KI809_14880</name>
</gene>
<dbReference type="InterPro" id="IPR027417">
    <property type="entry name" value="P-loop_NTPase"/>
</dbReference>
<dbReference type="FunFam" id="3.40.50.300:FF:000356">
    <property type="entry name" value="DNA repair protein RecN"/>
    <property type="match status" value="1"/>
</dbReference>
<evidence type="ECO:0000256" key="8">
    <source>
        <dbReference type="ARBA" id="ARBA00033408"/>
    </source>
</evidence>
<keyword evidence="4" id="KW-0547">Nucleotide-binding</keyword>
<evidence type="ECO:0000256" key="4">
    <source>
        <dbReference type="ARBA" id="ARBA00022741"/>
    </source>
</evidence>
<comment type="similarity">
    <text evidence="2 9">Belongs to the RecN family.</text>
</comment>
<dbReference type="GO" id="GO:0009432">
    <property type="term" value="P:SOS response"/>
    <property type="evidence" value="ECO:0007669"/>
    <property type="project" value="TreeGrafter"/>
</dbReference>
<evidence type="ECO:0000313" key="12">
    <source>
        <dbReference type="Proteomes" id="UP000811899"/>
    </source>
</evidence>
<keyword evidence="7 9" id="KW-0234">DNA repair</keyword>
<dbReference type="NCBIfam" id="NF008121">
    <property type="entry name" value="PRK10869.1"/>
    <property type="match status" value="1"/>
</dbReference>
<evidence type="ECO:0000313" key="11">
    <source>
        <dbReference type="EMBL" id="MBT0665591.1"/>
    </source>
</evidence>
<dbReference type="PANTHER" id="PTHR11059">
    <property type="entry name" value="DNA REPAIR PROTEIN RECN"/>
    <property type="match status" value="1"/>
</dbReference>
<evidence type="ECO:0000256" key="2">
    <source>
        <dbReference type="ARBA" id="ARBA00009441"/>
    </source>
</evidence>
<dbReference type="GO" id="GO:0005524">
    <property type="term" value="F:ATP binding"/>
    <property type="evidence" value="ECO:0007669"/>
    <property type="project" value="UniProtKB-KW"/>
</dbReference>
<dbReference type="FunFam" id="3.40.50.300:FF:000319">
    <property type="entry name" value="DNA repair protein RecN"/>
    <property type="match status" value="1"/>
</dbReference>
<dbReference type="RefSeq" id="WP_214172366.1">
    <property type="nucleotide sequence ID" value="NZ_JAHCVJ010000006.1"/>
</dbReference>
<sequence length="556" mass="60458">MLTDLNIKNVAIIDSLHVSFGPGLNVLTGETGAGKSIIIDAVELLLGGRASADLIRAGTDEATVEAVFDLAGRQDAVAMLAEAGVEADGELLVKRVVARSGKNRVFIGGSLATAALLGEVSRRLINIYGQHESQTLLRPENHLLLLDGFAGADTLRTEFAGLYAEYRTTADRLKVLEEGERDREHRIDLLSFQLDEIAKASLKGDEEEELEAERQVLTHSGRLFSASQGGYETVYAGDGALLGQLRRAIAAIADVEQFDTTLAPFRESLDDAYARLEDVALALRDYAARIESDPDRLAQLDDRLDLINRLKRKYGATVAEVLAYGETIEQELAMLRNSAEARGGLEERLASLAAEMNRIGSKLTDARQAASDQLAGAMQRELAELSMPNAIFKVAIDTGSEPRNTGLDRVEFLFSPNPGEPPRALARVASGGELSRLMLALKQIHPESDVPTLIFDEVDTGIGGATSAKVGRKLKRVADQQQVLCITHLPQVAAFADSHYSVEKHQENERTVTRVVLLEEEEKVNEVARMLGGVKITETTREHARELIKEAKVHAA</sequence>
<dbReference type="Proteomes" id="UP000811899">
    <property type="component" value="Unassembled WGS sequence"/>
</dbReference>
<name>A0AAW4LEL1_9BACT</name>
<proteinExistence type="inferred from homology"/>
<dbReference type="EMBL" id="JAHCVJ010000006">
    <property type="protein sequence ID" value="MBT0665591.1"/>
    <property type="molecule type" value="Genomic_DNA"/>
</dbReference>
<keyword evidence="5 9" id="KW-0227">DNA damage</keyword>
<dbReference type="GO" id="GO:0043590">
    <property type="term" value="C:bacterial nucleoid"/>
    <property type="evidence" value="ECO:0007669"/>
    <property type="project" value="TreeGrafter"/>
</dbReference>
<dbReference type="Gene3D" id="3.40.50.300">
    <property type="entry name" value="P-loop containing nucleotide triphosphate hydrolases"/>
    <property type="match status" value="2"/>
</dbReference>
<evidence type="ECO:0000256" key="3">
    <source>
        <dbReference type="ARBA" id="ARBA00021315"/>
    </source>
</evidence>
<accession>A0AAW4LEL1</accession>
<organism evidence="11 12">
    <name type="scientific">Geoanaerobacter pelophilus</name>
    <dbReference type="NCBI Taxonomy" id="60036"/>
    <lineage>
        <taxon>Bacteria</taxon>
        <taxon>Pseudomonadati</taxon>
        <taxon>Thermodesulfobacteriota</taxon>
        <taxon>Desulfuromonadia</taxon>
        <taxon>Geobacterales</taxon>
        <taxon>Geobacteraceae</taxon>
        <taxon>Geoanaerobacter</taxon>
    </lineage>
</organism>
<comment type="function">
    <text evidence="1 9">May be involved in recombinational repair of damaged DNA.</text>
</comment>
<evidence type="ECO:0000259" key="10">
    <source>
        <dbReference type="Pfam" id="PF02463"/>
    </source>
</evidence>
<comment type="caution">
    <text evidence="11">The sequence shown here is derived from an EMBL/GenBank/DDBJ whole genome shotgun (WGS) entry which is preliminary data.</text>
</comment>
<protein>
    <recommendedName>
        <fullName evidence="3 9">DNA repair protein RecN</fullName>
    </recommendedName>
    <alternativeName>
        <fullName evidence="8 9">Recombination protein N</fullName>
    </alternativeName>
</protein>
<keyword evidence="6" id="KW-0067">ATP-binding</keyword>
<evidence type="ECO:0000256" key="1">
    <source>
        <dbReference type="ARBA" id="ARBA00003618"/>
    </source>
</evidence>
<feature type="domain" description="RecF/RecN/SMC N-terminal" evidence="10">
    <location>
        <begin position="2"/>
        <end position="508"/>
    </location>
</feature>
<evidence type="ECO:0000256" key="9">
    <source>
        <dbReference type="PIRNR" id="PIRNR003128"/>
    </source>
</evidence>
<evidence type="ECO:0000256" key="6">
    <source>
        <dbReference type="ARBA" id="ARBA00022840"/>
    </source>
</evidence>
<dbReference type="GO" id="GO:0006281">
    <property type="term" value="P:DNA repair"/>
    <property type="evidence" value="ECO:0007669"/>
    <property type="project" value="UniProtKB-KW"/>
</dbReference>
<dbReference type="SUPFAM" id="SSF52540">
    <property type="entry name" value="P-loop containing nucleoside triphosphate hydrolases"/>
    <property type="match status" value="1"/>
</dbReference>
<evidence type="ECO:0000256" key="5">
    <source>
        <dbReference type="ARBA" id="ARBA00022763"/>
    </source>
</evidence>
<dbReference type="GO" id="GO:0006310">
    <property type="term" value="P:DNA recombination"/>
    <property type="evidence" value="ECO:0007669"/>
    <property type="project" value="InterPro"/>
</dbReference>
<keyword evidence="12" id="KW-1185">Reference proteome</keyword>
<dbReference type="InterPro" id="IPR004604">
    <property type="entry name" value="DNA_recomb/repair_RecN"/>
</dbReference>
<dbReference type="AlphaFoldDB" id="A0AAW4LEL1"/>